<dbReference type="EMBL" id="FNAD01000007">
    <property type="protein sequence ID" value="SDD80358.1"/>
    <property type="molecule type" value="Genomic_DNA"/>
</dbReference>
<dbReference type="Gene3D" id="3.30.420.10">
    <property type="entry name" value="Ribonuclease H-like superfamily/Ribonuclease H"/>
    <property type="match status" value="1"/>
</dbReference>
<evidence type="ECO:0000259" key="2">
    <source>
        <dbReference type="Pfam" id="PF13592"/>
    </source>
</evidence>
<evidence type="ECO:0000313" key="4">
    <source>
        <dbReference type="Proteomes" id="UP000198949"/>
    </source>
</evidence>
<sequence length="325" mass="36030">MKASGFTAAFITGALGVSSNSVYNWARWAREGWPAGLDDKRPERKSAMDSSMRAELASIIESTTPEEHGFDSLLWTREIAAAVVKERFGVVFSPKWIGRILTDLGFTPQRPRYRSDRADPALVEQWRTETFPAIAARAQDAGAEIFFGDESAVQLGFHAGTTWGRKGQTPVVTAAGPVGGRKTIMMVSAISRRGQLRFRLHSGSFDAVAVVDFCKRLLSTADRPVFLIVDNARVHHAKIVKAFEALTEGRLCLFYLPPYSPQLNPDELVWSTVKNGRIGKAVIRNEHDLKRVVLGALRSLQKLPETVKRLFNHPELAYITAAQPE</sequence>
<dbReference type="InterPro" id="IPR047655">
    <property type="entry name" value="Transpos_IS630-like"/>
</dbReference>
<protein>
    <submittedName>
        <fullName evidence="3">Transposase</fullName>
    </submittedName>
</protein>
<dbReference type="Pfam" id="PF13358">
    <property type="entry name" value="DDE_3"/>
    <property type="match status" value="1"/>
</dbReference>
<dbReference type="GO" id="GO:0003676">
    <property type="term" value="F:nucleic acid binding"/>
    <property type="evidence" value="ECO:0007669"/>
    <property type="project" value="InterPro"/>
</dbReference>
<proteinExistence type="predicted"/>
<gene>
    <name evidence="3" type="ORF">SAMN05216270_107289</name>
</gene>
<accession>A0A1G6XQA6</accession>
<reference evidence="4" key="1">
    <citation type="submission" date="2016-10" db="EMBL/GenBank/DDBJ databases">
        <authorList>
            <person name="Varghese N."/>
            <person name="Submissions S."/>
        </authorList>
    </citation>
    <scope>NUCLEOTIDE SEQUENCE [LARGE SCALE GENOMIC DNA]</scope>
    <source>
        <strain evidence="4">CGMCC 4.3516</strain>
    </source>
</reference>
<dbReference type="PANTHER" id="PTHR46564">
    <property type="entry name" value="TRANSPOSASE"/>
    <property type="match status" value="1"/>
</dbReference>
<dbReference type="Proteomes" id="UP000198949">
    <property type="component" value="Unassembled WGS sequence"/>
</dbReference>
<evidence type="ECO:0000313" key="3">
    <source>
        <dbReference type="EMBL" id="SDD80358.1"/>
    </source>
</evidence>
<dbReference type="SUPFAM" id="SSF46689">
    <property type="entry name" value="Homeodomain-like"/>
    <property type="match status" value="1"/>
</dbReference>
<dbReference type="InterPro" id="IPR009057">
    <property type="entry name" value="Homeodomain-like_sf"/>
</dbReference>
<evidence type="ECO:0000259" key="1">
    <source>
        <dbReference type="Pfam" id="PF13358"/>
    </source>
</evidence>
<name>A0A1G6XQA6_9ACTN</name>
<dbReference type="Pfam" id="PF13592">
    <property type="entry name" value="HTH_33"/>
    <property type="match status" value="1"/>
</dbReference>
<feature type="domain" description="Tc1-like transposase DDE" evidence="1">
    <location>
        <begin position="145"/>
        <end position="289"/>
    </location>
</feature>
<feature type="domain" description="Winged helix-turn helix" evidence="2">
    <location>
        <begin position="74"/>
        <end position="129"/>
    </location>
</feature>
<dbReference type="PANTHER" id="PTHR46564:SF1">
    <property type="entry name" value="TRANSPOSASE"/>
    <property type="match status" value="1"/>
</dbReference>
<dbReference type="InterPro" id="IPR036397">
    <property type="entry name" value="RNaseH_sf"/>
</dbReference>
<keyword evidence="4" id="KW-1185">Reference proteome</keyword>
<dbReference type="NCBIfam" id="NF033545">
    <property type="entry name" value="transpos_IS630"/>
    <property type="match status" value="1"/>
</dbReference>
<dbReference type="InterPro" id="IPR038717">
    <property type="entry name" value="Tc1-like_DDE_dom"/>
</dbReference>
<dbReference type="AlphaFoldDB" id="A0A1G6XQA6"/>
<dbReference type="InterPro" id="IPR025959">
    <property type="entry name" value="Winged_HTH_dom"/>
</dbReference>
<organism evidence="3 4">
    <name type="scientific">Glycomyces harbinensis</name>
    <dbReference type="NCBI Taxonomy" id="58114"/>
    <lineage>
        <taxon>Bacteria</taxon>
        <taxon>Bacillati</taxon>
        <taxon>Actinomycetota</taxon>
        <taxon>Actinomycetes</taxon>
        <taxon>Glycomycetales</taxon>
        <taxon>Glycomycetaceae</taxon>
        <taxon>Glycomyces</taxon>
    </lineage>
</organism>